<dbReference type="SUPFAM" id="SSF56752">
    <property type="entry name" value="D-aminoacid aminotransferase-like PLP-dependent enzymes"/>
    <property type="match status" value="1"/>
</dbReference>
<gene>
    <name evidence="6" type="ORF">CDD82_3115</name>
</gene>
<accession>A0A2C5XSK7</accession>
<dbReference type="InterPro" id="IPR036038">
    <property type="entry name" value="Aminotransferase-like"/>
</dbReference>
<dbReference type="GO" id="GO:0005739">
    <property type="term" value="C:mitochondrion"/>
    <property type="evidence" value="ECO:0007669"/>
    <property type="project" value="TreeGrafter"/>
</dbReference>
<evidence type="ECO:0000256" key="2">
    <source>
        <dbReference type="ARBA" id="ARBA00009320"/>
    </source>
</evidence>
<evidence type="ECO:0000256" key="5">
    <source>
        <dbReference type="ARBA" id="ARBA00023304"/>
    </source>
</evidence>
<proteinExistence type="inferred from homology"/>
<evidence type="ECO:0000256" key="3">
    <source>
        <dbReference type="ARBA" id="ARBA00022605"/>
    </source>
</evidence>
<evidence type="ECO:0000256" key="1">
    <source>
        <dbReference type="ARBA" id="ARBA00001933"/>
    </source>
</evidence>
<dbReference type="Proteomes" id="UP000224854">
    <property type="component" value="Unassembled WGS sequence"/>
</dbReference>
<dbReference type="AlphaFoldDB" id="A0A2C5XSK7"/>
<comment type="caution">
    <text evidence="6">The sequence shown here is derived from an EMBL/GenBank/DDBJ whole genome shotgun (WGS) entry which is preliminary data.</text>
</comment>
<dbReference type="GO" id="GO:0004084">
    <property type="term" value="F:branched-chain-amino-acid transaminase activity"/>
    <property type="evidence" value="ECO:0007669"/>
    <property type="project" value="InterPro"/>
</dbReference>
<dbReference type="PANTHER" id="PTHR11825:SF44">
    <property type="entry name" value="BRANCHED-CHAIN-AMINO-ACID AMINOTRANSFERASE"/>
    <property type="match status" value="1"/>
</dbReference>
<reference evidence="6 7" key="1">
    <citation type="submission" date="2017-06" db="EMBL/GenBank/DDBJ databases">
        <title>Ant-infecting Ophiocordyceps genomes reveal a high diversity of potential behavioral manipulation genes and a possible major role for enterotoxins.</title>
        <authorList>
            <person name="De Bekker C."/>
            <person name="Evans H.C."/>
            <person name="Brachmann A."/>
            <person name="Hughes D.P."/>
        </authorList>
    </citation>
    <scope>NUCLEOTIDE SEQUENCE [LARGE SCALE GENOMIC DNA]</scope>
    <source>
        <strain evidence="6 7">1348a</strain>
    </source>
</reference>
<keyword evidence="3" id="KW-0028">Amino-acid biosynthesis</keyword>
<dbReference type="OrthoDB" id="1732691at2759"/>
<dbReference type="EMBL" id="NJEU01002290">
    <property type="protein sequence ID" value="PHH58383.1"/>
    <property type="molecule type" value="Genomic_DNA"/>
</dbReference>
<dbReference type="Pfam" id="PF01063">
    <property type="entry name" value="Aminotran_4"/>
    <property type="match status" value="1"/>
</dbReference>
<evidence type="ECO:0000313" key="7">
    <source>
        <dbReference type="Proteomes" id="UP000224854"/>
    </source>
</evidence>
<protein>
    <recommendedName>
        <fullName evidence="8">Branched-chain amino acid aminotransferase</fullName>
    </recommendedName>
</protein>
<dbReference type="InterPro" id="IPR001544">
    <property type="entry name" value="Aminotrans_IV"/>
</dbReference>
<sequence length="134" mass="15080">MNFFAAIRNKETGQNELITPPLDGLILEGITRLSTLELARERLVPEGWKVLERRIPMKELEDAANDGRLLEVFATGTAAVVCSVRTISWNNRTINCGIDRNMQAGSITNRLKNWIEGIQFGDEKHSWAPVVECE</sequence>
<evidence type="ECO:0000313" key="6">
    <source>
        <dbReference type="EMBL" id="PHH58383.1"/>
    </source>
</evidence>
<dbReference type="GO" id="GO:0009099">
    <property type="term" value="P:L-valine biosynthetic process"/>
    <property type="evidence" value="ECO:0007669"/>
    <property type="project" value="TreeGrafter"/>
</dbReference>
<keyword evidence="5" id="KW-0100">Branched-chain amino acid biosynthesis</keyword>
<organism evidence="6 7">
    <name type="scientific">Ophiocordyceps australis</name>
    <dbReference type="NCBI Taxonomy" id="1399860"/>
    <lineage>
        <taxon>Eukaryota</taxon>
        <taxon>Fungi</taxon>
        <taxon>Dikarya</taxon>
        <taxon>Ascomycota</taxon>
        <taxon>Pezizomycotina</taxon>
        <taxon>Sordariomycetes</taxon>
        <taxon>Hypocreomycetidae</taxon>
        <taxon>Hypocreales</taxon>
        <taxon>Ophiocordycipitaceae</taxon>
        <taxon>Ophiocordyceps</taxon>
    </lineage>
</organism>
<comment type="cofactor">
    <cofactor evidence="1">
        <name>pyridoxal 5'-phosphate</name>
        <dbReference type="ChEBI" id="CHEBI:597326"/>
    </cofactor>
</comment>
<keyword evidence="7" id="KW-1185">Reference proteome</keyword>
<evidence type="ECO:0000256" key="4">
    <source>
        <dbReference type="ARBA" id="ARBA00022898"/>
    </source>
</evidence>
<name>A0A2C5XSK7_9HYPO</name>
<dbReference type="InterPro" id="IPR043132">
    <property type="entry name" value="BCAT-like_C"/>
</dbReference>
<dbReference type="InterPro" id="IPR005786">
    <property type="entry name" value="B_amino_transII"/>
</dbReference>
<dbReference type="Gene3D" id="3.20.10.10">
    <property type="entry name" value="D-amino Acid Aminotransferase, subunit A, domain 2"/>
    <property type="match status" value="1"/>
</dbReference>
<dbReference type="PANTHER" id="PTHR11825">
    <property type="entry name" value="SUBGROUP IIII AMINOTRANSFERASE"/>
    <property type="match status" value="1"/>
</dbReference>
<evidence type="ECO:0008006" key="8">
    <source>
        <dbReference type="Google" id="ProtNLM"/>
    </source>
</evidence>
<comment type="similarity">
    <text evidence="2">Belongs to the class-IV pyridoxal-phosphate-dependent aminotransferase family.</text>
</comment>
<dbReference type="GO" id="GO:0009098">
    <property type="term" value="P:L-leucine biosynthetic process"/>
    <property type="evidence" value="ECO:0007669"/>
    <property type="project" value="TreeGrafter"/>
</dbReference>
<keyword evidence="4" id="KW-0663">Pyridoxal phosphate</keyword>